<keyword evidence="2" id="KW-0560">Oxidoreductase</keyword>
<evidence type="ECO:0000256" key="1">
    <source>
        <dbReference type="ARBA" id="ARBA00006484"/>
    </source>
</evidence>
<protein>
    <submittedName>
        <fullName evidence="3">3-oxoacyl-[acyl-carrier protein] reductase</fullName>
    </submittedName>
</protein>
<keyword evidence="4" id="KW-1185">Reference proteome</keyword>
<organism evidence="3 4">
    <name type="scientific">Euzebya pacifica</name>
    <dbReference type="NCBI Taxonomy" id="1608957"/>
    <lineage>
        <taxon>Bacteria</taxon>
        <taxon>Bacillati</taxon>
        <taxon>Actinomycetota</taxon>
        <taxon>Nitriliruptoria</taxon>
        <taxon>Euzebyales</taxon>
    </lineage>
</organism>
<dbReference type="PRINTS" id="PR00081">
    <property type="entry name" value="GDHRDH"/>
</dbReference>
<evidence type="ECO:0000313" key="3">
    <source>
        <dbReference type="EMBL" id="AXV08856.1"/>
    </source>
</evidence>
<dbReference type="EMBL" id="CP031165">
    <property type="protein sequence ID" value="AXV08856.1"/>
    <property type="molecule type" value="Genomic_DNA"/>
</dbReference>
<evidence type="ECO:0000256" key="2">
    <source>
        <dbReference type="ARBA" id="ARBA00023002"/>
    </source>
</evidence>
<reference evidence="3 4" key="1">
    <citation type="submission" date="2018-09" db="EMBL/GenBank/DDBJ databases">
        <title>Complete genome sequence of Euzebya sp. DY32-46 isolated from seawater of Pacific Ocean.</title>
        <authorList>
            <person name="Xu L."/>
            <person name="Wu Y.-H."/>
            <person name="Xu X.-W."/>
        </authorList>
    </citation>
    <scope>NUCLEOTIDE SEQUENCE [LARGE SCALE GENOMIC DNA]</scope>
    <source>
        <strain evidence="3 4">DY32-46</strain>
    </source>
</reference>
<dbReference type="NCBIfam" id="NF005559">
    <property type="entry name" value="PRK07231.1"/>
    <property type="match status" value="1"/>
</dbReference>
<dbReference type="KEGG" id="euz:DVS28_a4189"/>
<sequence>MAVVTGAGSGIGAASARRFAEEGAKVVLVDLNADGIEAETQKILDAGGTAMAVPTDVTSLEACDAMAAAAAEAYGPVDVLYANAGIAGTGNVVDCTPEMWDKVIAVMLTGVWYSQRAIAKQMVDNGGGSIINQASIGGIIGVKGIFPYAAAKAGVIGMTKQSAVEMGQHGIRFNAIAPGTAPTPLVTATYEQKGGSGGDYTSVEEGLANATAKYPIGRLGTVDDIANLALFLASDEAAWITGSVYVIDGGMTAG</sequence>
<dbReference type="AlphaFoldDB" id="A0A346Y309"/>
<dbReference type="InterPro" id="IPR051122">
    <property type="entry name" value="SDR_DHRS6-like"/>
</dbReference>
<dbReference type="Gene3D" id="3.40.50.720">
    <property type="entry name" value="NAD(P)-binding Rossmann-like Domain"/>
    <property type="match status" value="1"/>
</dbReference>
<accession>A0A346Y309</accession>
<proteinExistence type="inferred from homology"/>
<dbReference type="PANTHER" id="PTHR43477">
    <property type="entry name" value="DIHYDROANTICAPSIN 7-DEHYDROGENASE"/>
    <property type="match status" value="1"/>
</dbReference>
<dbReference type="PRINTS" id="PR00080">
    <property type="entry name" value="SDRFAMILY"/>
</dbReference>
<gene>
    <name evidence="3" type="ORF">DVS28_a4189</name>
</gene>
<comment type="similarity">
    <text evidence="1">Belongs to the short-chain dehydrogenases/reductases (SDR) family.</text>
</comment>
<dbReference type="CDD" id="cd05233">
    <property type="entry name" value="SDR_c"/>
    <property type="match status" value="1"/>
</dbReference>
<dbReference type="PANTHER" id="PTHR43477:SF1">
    <property type="entry name" value="DIHYDROANTICAPSIN 7-DEHYDROGENASE"/>
    <property type="match status" value="1"/>
</dbReference>
<dbReference type="InterPro" id="IPR036291">
    <property type="entry name" value="NAD(P)-bd_dom_sf"/>
</dbReference>
<dbReference type="InterPro" id="IPR002347">
    <property type="entry name" value="SDR_fam"/>
</dbReference>
<dbReference type="GO" id="GO:0016491">
    <property type="term" value="F:oxidoreductase activity"/>
    <property type="evidence" value="ECO:0007669"/>
    <property type="project" value="UniProtKB-KW"/>
</dbReference>
<evidence type="ECO:0000313" key="4">
    <source>
        <dbReference type="Proteomes" id="UP000264006"/>
    </source>
</evidence>
<name>A0A346Y309_9ACTN</name>
<dbReference type="SUPFAM" id="SSF51735">
    <property type="entry name" value="NAD(P)-binding Rossmann-fold domains"/>
    <property type="match status" value="1"/>
</dbReference>
<dbReference type="FunFam" id="3.40.50.720:FF:000084">
    <property type="entry name" value="Short-chain dehydrogenase reductase"/>
    <property type="match status" value="1"/>
</dbReference>
<dbReference type="Pfam" id="PF13561">
    <property type="entry name" value="adh_short_C2"/>
    <property type="match status" value="1"/>
</dbReference>
<dbReference type="Proteomes" id="UP000264006">
    <property type="component" value="Chromosome"/>
</dbReference>